<sequence length="160" mass="17238">MSDTAMPVAIVALNAPVRAKPTSYPEPFASRMAGREKRALGELFGLSNFGVNLTRLAPGAGSALRHAHSKQDEFVYILAGHPVLISDEGETPLAPGMCAGFKANTGNGHQLINRTDQEVLYLEVGDRTPGDSVTYPDDDLQAVFGNDGKWVFLHKDGRPY</sequence>
<evidence type="ECO:0000313" key="3">
    <source>
        <dbReference type="EMBL" id="KZE32471.1"/>
    </source>
</evidence>
<reference evidence="4" key="1">
    <citation type="submission" date="2016-01" db="EMBL/GenBank/DDBJ databases">
        <title>Draft genome of Chromobacterium sp. F49.</title>
        <authorList>
            <person name="Hong K.W."/>
        </authorList>
    </citation>
    <scope>NUCLEOTIDE SEQUENCE [LARGE SCALE GENOMIC DNA]</scope>
    <source>
        <strain evidence="4">CN10</strain>
    </source>
</reference>
<dbReference type="STRING" id="1452487.AVW16_11775"/>
<comment type="caution">
    <text evidence="3">The sequence shown here is derived from an EMBL/GenBank/DDBJ whole genome shotgun (WGS) entry which is preliminary data.</text>
</comment>
<proteinExistence type="predicted"/>
<dbReference type="PANTHER" id="PTHR35848">
    <property type="entry name" value="OXALATE-BINDING PROTEIN"/>
    <property type="match status" value="1"/>
</dbReference>
<feature type="domain" description="Cupin type-2" evidence="2">
    <location>
        <begin position="53"/>
        <end position="124"/>
    </location>
</feature>
<dbReference type="EMBL" id="LQQU01000022">
    <property type="protein sequence ID" value="KZE32471.1"/>
    <property type="molecule type" value="Genomic_DNA"/>
</dbReference>
<dbReference type="InterPro" id="IPR051610">
    <property type="entry name" value="GPI/OXD"/>
</dbReference>
<accession>A0A163CHW4</accession>
<evidence type="ECO:0000313" key="4">
    <source>
        <dbReference type="Proteomes" id="UP000076625"/>
    </source>
</evidence>
<dbReference type="CDD" id="cd02224">
    <property type="entry name" value="cupin_SPO2919-like"/>
    <property type="match status" value="1"/>
</dbReference>
<dbReference type="GO" id="GO:0046872">
    <property type="term" value="F:metal ion binding"/>
    <property type="evidence" value="ECO:0007669"/>
    <property type="project" value="UniProtKB-KW"/>
</dbReference>
<evidence type="ECO:0000256" key="1">
    <source>
        <dbReference type="ARBA" id="ARBA00022723"/>
    </source>
</evidence>
<dbReference type="AlphaFoldDB" id="A0A163CHW4"/>
<dbReference type="SUPFAM" id="SSF51182">
    <property type="entry name" value="RmlC-like cupins"/>
    <property type="match status" value="1"/>
</dbReference>
<name>A0A163CHW4_9NEIS</name>
<keyword evidence="1" id="KW-0479">Metal-binding</keyword>
<keyword evidence="4" id="KW-1185">Reference proteome</keyword>
<dbReference type="InterPro" id="IPR014710">
    <property type="entry name" value="RmlC-like_jellyroll"/>
</dbReference>
<evidence type="ECO:0000259" key="2">
    <source>
        <dbReference type="Pfam" id="PF07883"/>
    </source>
</evidence>
<dbReference type="Pfam" id="PF07883">
    <property type="entry name" value="Cupin_2"/>
    <property type="match status" value="1"/>
</dbReference>
<organism evidence="3 4">
    <name type="scientific">Crenobacter luteus</name>
    <dbReference type="NCBI Taxonomy" id="1452487"/>
    <lineage>
        <taxon>Bacteria</taxon>
        <taxon>Pseudomonadati</taxon>
        <taxon>Pseudomonadota</taxon>
        <taxon>Betaproteobacteria</taxon>
        <taxon>Neisseriales</taxon>
        <taxon>Neisseriaceae</taxon>
        <taxon>Crenobacter</taxon>
    </lineage>
</organism>
<gene>
    <name evidence="3" type="ORF">AVW16_11775</name>
</gene>
<dbReference type="PANTHER" id="PTHR35848:SF9">
    <property type="entry name" value="SLL1358 PROTEIN"/>
    <property type="match status" value="1"/>
</dbReference>
<dbReference type="Gene3D" id="2.60.120.10">
    <property type="entry name" value="Jelly Rolls"/>
    <property type="match status" value="1"/>
</dbReference>
<dbReference type="OrthoDB" id="116921at2"/>
<dbReference type="InterPro" id="IPR013096">
    <property type="entry name" value="Cupin_2"/>
</dbReference>
<dbReference type="Proteomes" id="UP000076625">
    <property type="component" value="Unassembled WGS sequence"/>
</dbReference>
<dbReference type="InterPro" id="IPR011051">
    <property type="entry name" value="RmlC_Cupin_sf"/>
</dbReference>
<dbReference type="RefSeq" id="WP_066612284.1">
    <property type="nucleotide sequence ID" value="NZ_LQQU01000022.1"/>
</dbReference>
<protein>
    <submittedName>
        <fullName evidence="3">Cupin</fullName>
    </submittedName>
</protein>